<dbReference type="InterPro" id="IPR006626">
    <property type="entry name" value="PbH1"/>
</dbReference>
<keyword evidence="2" id="KW-0175">Coiled coil</keyword>
<dbReference type="Pfam" id="PF09479">
    <property type="entry name" value="Flg_new"/>
    <property type="match status" value="1"/>
</dbReference>
<dbReference type="HOGENOM" id="CLU_257875_0_0_12"/>
<proteinExistence type="predicted"/>
<dbReference type="KEGG" id="tpi:TREPR_3587"/>
<protein>
    <submittedName>
        <fullName evidence="3">Putative extracellular nuclease</fullName>
    </submittedName>
</protein>
<reference evidence="3 4" key="2">
    <citation type="journal article" date="2011" name="ISME J.">
        <title>RNA-seq reveals cooperative metabolic interactions between two termite-gut spirochete species in co-culture.</title>
        <authorList>
            <person name="Rosenthal A.Z."/>
            <person name="Matson E.G."/>
            <person name="Eldar A."/>
            <person name="Leadbetter J.R."/>
        </authorList>
    </citation>
    <scope>NUCLEOTIDE SEQUENCE [LARGE SCALE GENOMIC DNA]</scope>
    <source>
        <strain evidence="4">ATCC BAA-887 / DSM 12427 / ZAS-2</strain>
    </source>
</reference>
<dbReference type="Proteomes" id="UP000009223">
    <property type="component" value="Chromosome"/>
</dbReference>
<feature type="coiled-coil region" evidence="2">
    <location>
        <begin position="596"/>
        <end position="623"/>
    </location>
</feature>
<sequence>MGSFNLYTAGIHPQKSEDFCMKKTLLVSIRLVALFALLGAFALAGCENGDGGTKVPFLVSITIEGAPETYAAGADLNVGGLTVTLTYSNGVASSVTLPEGTVGVLDEAGDLTYTVGGITIIISGYNPDETGDQTITVTVGSKTEEYTITLSSTTTDKAAFNTAIAAANTAKAGVVVDTDAANVAIGTEWVTQEVLAAFNTAIATAEGVATDSEASADQITSAVTALNAAIAAFNGAKQDGTGTDIVNANKAELNTAIAGANTAKTGVVVDSAAANVATGTKWVTQGALSTFNAAISAAEGVSSKNGATQAEVDSAVTTLNSAKDTFNAAKQDGTKANEVSVDKPALTTAITTANSAKSGVVVDTAAANVATGTKWVTQGAWDALATAITNAETVSANNGATQAQVSSAVTALSTAVTTFNNAKKDGAKTGGVTINKTALNTAITTANSAKSGVVVDTAAANVATGTKWVTQGALDTFTTAIATADGVAANNSATQAVVDNAVTTLNAAKDTFNDAKKDGAKADVSIAIYTFTFNTGEGGSAIAAQTVSAGGTVTRPANPTKDGVNFDDWYTTEGLTVKYDFTAAVNSNTTVYAKWITAADAEADAAKKELAEAKATLAGKITEALALNSSINIPENTAYQTAITSAQWVHTNGSTKEQVTEAIAALQTATGTFTTAKDAADLVTALVQLQTAITAATTAKNAAVITTDFAEGTKYAAGGIFQGGSAAAIPVGLKVLAGTDPRTAYETAISTAQSAYDNPTTAAAANSAKGTLDGASGTFISALAAAKTDATSGTKGLLARVTAATTGTTIYLYGNEGVAGEAATGSISNKAIILEGVGEERTITLESNGRMFQIGTSGSLTLNDNVTLKGKASNTKELVYLGSTAEFIMNTGSKLTGNVNSSTYGGGVVNTGVFKLSGGEISGNKATYGGSVYVSSSGTFNQSGGTISDNTATTNNGGGVYVNGGTFNQSGGAISGNEATSYGGGMYVTGKFNLSASGVISGNKAGTSGGGVYFTGNSSEFNQTGGTIGGDTEAKGNKATTNGGGVYLAAGTFKLSGSSAISNNTGTNGGGVYVSGANSKFTQSGGTISSNKATNDGGGVYAAENDTFDQSGGTIGGDTAAKGNKATNDGGGVYIYKGKFNQSGGLISGNKATNGGGVYMYHTGSSPYPTFNLSGNGEISGNTATDGGGVYVLGGSLATFNQTGGAIKNNAATNGGGGVYLSGQTPFNLSSSGVISGNTASGGGGVYVFNGIFTQSGGTISSNIASTIGGGVYVNQSSGNARFFMSEGTITANNSAPSGYGNALYKNATGWAYFGASTGSPKEDDYIIAGGGAGGLDGLITGHPATAD</sequence>
<dbReference type="Gene3D" id="2.60.40.3630">
    <property type="match status" value="1"/>
</dbReference>
<dbReference type="Gene3D" id="1.20.1270.90">
    <property type="entry name" value="AF1782-like"/>
    <property type="match status" value="4"/>
</dbReference>
<dbReference type="Pfam" id="PF07554">
    <property type="entry name" value="FIVAR"/>
    <property type="match status" value="3"/>
</dbReference>
<dbReference type="EMBL" id="CP001843">
    <property type="protein sequence ID" value="AEF84279.1"/>
    <property type="molecule type" value="Genomic_DNA"/>
</dbReference>
<organism evidence="3 4">
    <name type="scientific">Treponema primitia (strain ATCC BAA-887 / DSM 12427 / ZAS-2)</name>
    <dbReference type="NCBI Taxonomy" id="545694"/>
    <lineage>
        <taxon>Bacteria</taxon>
        <taxon>Pseudomonadati</taxon>
        <taxon>Spirochaetota</taxon>
        <taxon>Spirochaetia</taxon>
        <taxon>Spirochaetales</taxon>
        <taxon>Treponemataceae</taxon>
        <taxon>Treponema</taxon>
    </lineage>
</organism>
<dbReference type="InterPro" id="IPR013378">
    <property type="entry name" value="InlB-like_B-rpt"/>
</dbReference>
<keyword evidence="4" id="KW-1185">Reference proteome</keyword>
<dbReference type="SMART" id="SM00710">
    <property type="entry name" value="PbH1"/>
    <property type="match status" value="12"/>
</dbReference>
<name>F5YR32_TREPZ</name>
<reference evidence="4" key="1">
    <citation type="submission" date="2009-12" db="EMBL/GenBank/DDBJ databases">
        <title>Complete sequence of Treponema primitia strain ZAS-2.</title>
        <authorList>
            <person name="Tetu S.G."/>
            <person name="Matson E."/>
            <person name="Ren Q."/>
            <person name="Seshadri R."/>
            <person name="Elbourne L."/>
            <person name="Hassan K.A."/>
            <person name="Durkin A."/>
            <person name="Radune D."/>
            <person name="Mohamoud Y."/>
            <person name="Shay R."/>
            <person name="Jin S."/>
            <person name="Zhang X."/>
            <person name="Lucey K."/>
            <person name="Ballor N.R."/>
            <person name="Ottesen E."/>
            <person name="Rosenthal R."/>
            <person name="Allen A."/>
            <person name="Leadbetter J.R."/>
            <person name="Paulsen I.T."/>
        </authorList>
    </citation>
    <scope>NUCLEOTIDE SEQUENCE [LARGE SCALE GENOMIC DNA]</scope>
    <source>
        <strain evidence="4">ATCC BAA-887 / DSM 12427 / ZAS-2</strain>
    </source>
</reference>
<dbReference type="eggNOG" id="COG5276">
    <property type="taxonomic scope" value="Bacteria"/>
</dbReference>
<dbReference type="eggNOG" id="COG5492">
    <property type="taxonomic scope" value="Bacteria"/>
</dbReference>
<evidence type="ECO:0000313" key="4">
    <source>
        <dbReference type="Proteomes" id="UP000009223"/>
    </source>
</evidence>
<evidence type="ECO:0000256" key="1">
    <source>
        <dbReference type="ARBA" id="ARBA00004196"/>
    </source>
</evidence>
<dbReference type="STRING" id="545694.TREPR_3587"/>
<evidence type="ECO:0000313" key="3">
    <source>
        <dbReference type="EMBL" id="AEF84279.1"/>
    </source>
</evidence>
<accession>F5YR32</accession>
<dbReference type="Gene3D" id="2.60.40.4270">
    <property type="entry name" value="Listeria-Bacteroides repeat domain"/>
    <property type="match status" value="1"/>
</dbReference>
<dbReference type="GO" id="GO:0030313">
    <property type="term" value="C:cell envelope"/>
    <property type="evidence" value="ECO:0007669"/>
    <property type="project" value="UniProtKB-SubCell"/>
</dbReference>
<comment type="subcellular location">
    <subcellularLocation>
        <location evidence="1">Cell envelope</location>
    </subcellularLocation>
</comment>
<evidence type="ECO:0000256" key="2">
    <source>
        <dbReference type="SAM" id="Coils"/>
    </source>
</evidence>
<dbReference type="eggNOG" id="COG3210">
    <property type="taxonomic scope" value="Bacteria"/>
</dbReference>
<gene>
    <name evidence="3" type="ordered locus">TREPR_3587</name>
</gene>
<dbReference type="InterPro" id="IPR042229">
    <property type="entry name" value="Listeria/Bacterioides_rpt_sf"/>
</dbReference>